<keyword evidence="3" id="KW-0238">DNA-binding</keyword>
<dbReference type="Gene3D" id="3.40.190.290">
    <property type="match status" value="1"/>
</dbReference>
<comment type="similarity">
    <text evidence="1">Belongs to the LysR transcriptional regulatory family.</text>
</comment>
<dbReference type="InterPro" id="IPR036388">
    <property type="entry name" value="WH-like_DNA-bd_sf"/>
</dbReference>
<dbReference type="SUPFAM" id="SSF53850">
    <property type="entry name" value="Periplasmic binding protein-like II"/>
    <property type="match status" value="1"/>
</dbReference>
<dbReference type="PANTHER" id="PTHR30537">
    <property type="entry name" value="HTH-TYPE TRANSCRIPTIONAL REGULATOR"/>
    <property type="match status" value="1"/>
</dbReference>
<evidence type="ECO:0000256" key="4">
    <source>
        <dbReference type="ARBA" id="ARBA00023163"/>
    </source>
</evidence>
<dbReference type="InterPro" id="IPR005119">
    <property type="entry name" value="LysR_subst-bd"/>
</dbReference>
<dbReference type="RefSeq" id="WP_154766003.1">
    <property type="nucleotide sequence ID" value="NZ_WMBT01000020.1"/>
</dbReference>
<dbReference type="InterPro" id="IPR000847">
    <property type="entry name" value="LysR_HTH_N"/>
</dbReference>
<dbReference type="GO" id="GO:0043565">
    <property type="term" value="F:sequence-specific DNA binding"/>
    <property type="evidence" value="ECO:0007669"/>
    <property type="project" value="TreeGrafter"/>
</dbReference>
<reference evidence="6 7" key="1">
    <citation type="submission" date="2019-11" db="EMBL/GenBank/DDBJ databases">
        <authorList>
            <person name="Lang L."/>
        </authorList>
    </citation>
    <scope>NUCLEOTIDE SEQUENCE [LARGE SCALE GENOMIC DNA]</scope>
    <source>
        <strain evidence="6 7">YIM 132242</strain>
    </source>
</reference>
<proteinExistence type="inferred from homology"/>
<evidence type="ECO:0000313" key="7">
    <source>
        <dbReference type="Proteomes" id="UP000481417"/>
    </source>
</evidence>
<dbReference type="EMBL" id="WMBT01000020">
    <property type="protein sequence ID" value="MTE01930.1"/>
    <property type="molecule type" value="Genomic_DNA"/>
</dbReference>
<dbReference type="GO" id="GO:0006351">
    <property type="term" value="P:DNA-templated transcription"/>
    <property type="evidence" value="ECO:0007669"/>
    <property type="project" value="TreeGrafter"/>
</dbReference>
<keyword evidence="2" id="KW-0805">Transcription regulation</keyword>
<feature type="domain" description="HTH lysR-type" evidence="5">
    <location>
        <begin position="11"/>
        <end position="62"/>
    </location>
</feature>
<dbReference type="Proteomes" id="UP000481417">
    <property type="component" value="Unassembled WGS sequence"/>
</dbReference>
<accession>A0A6L6HUD9</accession>
<dbReference type="SUPFAM" id="SSF46785">
    <property type="entry name" value="Winged helix' DNA-binding domain"/>
    <property type="match status" value="1"/>
</dbReference>
<name>A0A6L6HUD9_9RHOB</name>
<keyword evidence="7" id="KW-1185">Reference proteome</keyword>
<evidence type="ECO:0000256" key="3">
    <source>
        <dbReference type="ARBA" id="ARBA00023125"/>
    </source>
</evidence>
<evidence type="ECO:0000313" key="6">
    <source>
        <dbReference type="EMBL" id="MTE01930.1"/>
    </source>
</evidence>
<dbReference type="GO" id="GO:0003700">
    <property type="term" value="F:DNA-binding transcription factor activity"/>
    <property type="evidence" value="ECO:0007669"/>
    <property type="project" value="InterPro"/>
</dbReference>
<dbReference type="PANTHER" id="PTHR30537:SF3">
    <property type="entry name" value="TRANSCRIPTIONAL REGULATORY PROTEIN"/>
    <property type="match status" value="1"/>
</dbReference>
<dbReference type="InterPro" id="IPR036390">
    <property type="entry name" value="WH_DNA-bd_sf"/>
</dbReference>
<organism evidence="6 7">
    <name type="scientific">Paracoccus lichenicola</name>
    <dbReference type="NCBI Taxonomy" id="2665644"/>
    <lineage>
        <taxon>Bacteria</taxon>
        <taxon>Pseudomonadati</taxon>
        <taxon>Pseudomonadota</taxon>
        <taxon>Alphaproteobacteria</taxon>
        <taxon>Rhodobacterales</taxon>
        <taxon>Paracoccaceae</taxon>
        <taxon>Paracoccus</taxon>
    </lineage>
</organism>
<evidence type="ECO:0000256" key="2">
    <source>
        <dbReference type="ARBA" id="ARBA00023015"/>
    </source>
</evidence>
<dbReference type="AlphaFoldDB" id="A0A6L6HUD9"/>
<gene>
    <name evidence="6" type="ORF">GIY56_16695</name>
</gene>
<dbReference type="Pfam" id="PF00126">
    <property type="entry name" value="HTH_1"/>
    <property type="match status" value="1"/>
</dbReference>
<keyword evidence="4" id="KW-0804">Transcription</keyword>
<dbReference type="PROSITE" id="PS50931">
    <property type="entry name" value="HTH_LYSR"/>
    <property type="match status" value="1"/>
</dbReference>
<comment type="caution">
    <text evidence="6">The sequence shown here is derived from an EMBL/GenBank/DDBJ whole genome shotgun (WGS) entry which is preliminary data.</text>
</comment>
<sequence length="296" mass="31560">MSEPVSWDDQHAFLLVFEHGSLSAAARALGQAQPTVRARIEALERKLGTVLFTRSSQGLLPTKAARALHVHARAMAHASEAFVRAASSSEGAVSGTVRIAVSEFMGQEVLPPMLARLRLRHPGLALEVAASNAPTDLTRQEADLALRTYRPGGEALVGRKLGEVALGLFAHRDYLAARGVPGELADLAAHDLIGPDRSASDRRLAEAALPAPALARFVLRTDSHPGQLAAARAGLGIAVVQRPVGLADPDLRPVLPDLVLARLPLWLVAHRDLLAVPRVRACFDHLAREVAGYGRE</sequence>
<dbReference type="Gene3D" id="1.10.10.10">
    <property type="entry name" value="Winged helix-like DNA-binding domain superfamily/Winged helix DNA-binding domain"/>
    <property type="match status" value="1"/>
</dbReference>
<dbReference type="InterPro" id="IPR058163">
    <property type="entry name" value="LysR-type_TF_proteobact-type"/>
</dbReference>
<protein>
    <submittedName>
        <fullName evidence="6">LysR family transcriptional regulator</fullName>
    </submittedName>
</protein>
<dbReference type="PRINTS" id="PR00039">
    <property type="entry name" value="HTHLYSR"/>
</dbReference>
<dbReference type="Pfam" id="PF03466">
    <property type="entry name" value="LysR_substrate"/>
    <property type="match status" value="1"/>
</dbReference>
<evidence type="ECO:0000256" key="1">
    <source>
        <dbReference type="ARBA" id="ARBA00009437"/>
    </source>
</evidence>
<evidence type="ECO:0000259" key="5">
    <source>
        <dbReference type="PROSITE" id="PS50931"/>
    </source>
</evidence>